<name>A0A0K1E7V6_CHOCO</name>
<evidence type="ECO:0000256" key="2">
    <source>
        <dbReference type="SAM" id="Phobius"/>
    </source>
</evidence>
<protein>
    <submittedName>
        <fullName evidence="3">Uncharacterized protein</fullName>
    </submittedName>
</protein>
<keyword evidence="2" id="KW-1133">Transmembrane helix</keyword>
<feature type="transmembrane region" description="Helical" evidence="2">
    <location>
        <begin position="115"/>
        <end position="136"/>
    </location>
</feature>
<gene>
    <name evidence="3" type="ORF">CMC5_010650</name>
</gene>
<sequence length="180" mass="19216">MNDQPGPWHEDELLRLRRELREADMLIVSLQRENAALGGTPASDPENGGSSRWAANGGTKRDGTRDDRGGPVYRSADPCSHAEAALVEARAMVVDLRIENTILRSRAQSRFPRRALGIAVASTTGAILLVGLLWLLSRNAGLVLFGMVVMALGVAIVHFIDTIEPRDGGPPPGPPLIPGG</sequence>
<dbReference type="AlphaFoldDB" id="A0A0K1E7V6"/>
<evidence type="ECO:0000313" key="4">
    <source>
        <dbReference type="Proteomes" id="UP000067626"/>
    </source>
</evidence>
<dbReference type="STRING" id="52.CMC5_010650"/>
<evidence type="ECO:0000256" key="1">
    <source>
        <dbReference type="SAM" id="MobiDB-lite"/>
    </source>
</evidence>
<keyword evidence="2" id="KW-0812">Transmembrane</keyword>
<evidence type="ECO:0000313" key="3">
    <source>
        <dbReference type="EMBL" id="AKT36944.1"/>
    </source>
</evidence>
<feature type="region of interest" description="Disordered" evidence="1">
    <location>
        <begin position="34"/>
        <end position="75"/>
    </location>
</feature>
<proteinExistence type="predicted"/>
<dbReference type="RefSeq" id="WP_050429383.1">
    <property type="nucleotide sequence ID" value="NZ_CP012159.1"/>
</dbReference>
<organism evidence="3 4">
    <name type="scientific">Chondromyces crocatus</name>
    <dbReference type="NCBI Taxonomy" id="52"/>
    <lineage>
        <taxon>Bacteria</taxon>
        <taxon>Pseudomonadati</taxon>
        <taxon>Myxococcota</taxon>
        <taxon>Polyangia</taxon>
        <taxon>Polyangiales</taxon>
        <taxon>Polyangiaceae</taxon>
        <taxon>Chondromyces</taxon>
    </lineage>
</organism>
<dbReference type="EMBL" id="CP012159">
    <property type="protein sequence ID" value="AKT36944.1"/>
    <property type="molecule type" value="Genomic_DNA"/>
</dbReference>
<keyword evidence="2" id="KW-0472">Membrane</keyword>
<keyword evidence="4" id="KW-1185">Reference proteome</keyword>
<feature type="compositionally biased region" description="Basic and acidic residues" evidence="1">
    <location>
        <begin position="59"/>
        <end position="69"/>
    </location>
</feature>
<dbReference type="KEGG" id="ccro:CMC5_010650"/>
<feature type="transmembrane region" description="Helical" evidence="2">
    <location>
        <begin position="142"/>
        <end position="160"/>
    </location>
</feature>
<dbReference type="Proteomes" id="UP000067626">
    <property type="component" value="Chromosome"/>
</dbReference>
<accession>A0A0K1E7V6</accession>
<reference evidence="3 4" key="1">
    <citation type="submission" date="2015-07" db="EMBL/GenBank/DDBJ databases">
        <title>Genome analysis of myxobacterium Chondromyces crocatus Cm c5 reveals a high potential for natural compound synthesis and the genetic basis for the loss of fruiting body formation.</title>
        <authorList>
            <person name="Zaburannyi N."/>
            <person name="Bunk B."/>
            <person name="Maier J."/>
            <person name="Overmann J."/>
            <person name="Mueller R."/>
        </authorList>
    </citation>
    <scope>NUCLEOTIDE SEQUENCE [LARGE SCALE GENOMIC DNA]</scope>
    <source>
        <strain evidence="3 4">Cm c5</strain>
    </source>
</reference>